<dbReference type="EMBL" id="JATAAI010000042">
    <property type="protein sequence ID" value="KAK1734004.1"/>
    <property type="molecule type" value="Genomic_DNA"/>
</dbReference>
<dbReference type="Pfam" id="PF07723">
    <property type="entry name" value="LRR_2"/>
    <property type="match status" value="1"/>
</dbReference>
<dbReference type="SMART" id="SM00368">
    <property type="entry name" value="LRR_RI"/>
    <property type="match status" value="4"/>
</dbReference>
<dbReference type="Proteomes" id="UP001224775">
    <property type="component" value="Unassembled WGS sequence"/>
</dbReference>
<dbReference type="Pfam" id="PF13516">
    <property type="entry name" value="LRR_6"/>
    <property type="match status" value="1"/>
</dbReference>
<evidence type="ECO:0000256" key="4">
    <source>
        <dbReference type="SAM" id="SignalP"/>
    </source>
</evidence>
<dbReference type="Gene3D" id="3.80.10.10">
    <property type="entry name" value="Ribonuclease Inhibitor"/>
    <property type="match status" value="1"/>
</dbReference>
<feature type="signal peptide" evidence="4">
    <location>
        <begin position="1"/>
        <end position="24"/>
    </location>
</feature>
<dbReference type="SUPFAM" id="SSF52047">
    <property type="entry name" value="RNI-like"/>
    <property type="match status" value="1"/>
</dbReference>
<evidence type="ECO:0000313" key="5">
    <source>
        <dbReference type="EMBL" id="KAK1734004.1"/>
    </source>
</evidence>
<comment type="caution">
    <text evidence="5">The sequence shown here is derived from an EMBL/GenBank/DDBJ whole genome shotgun (WGS) entry which is preliminary data.</text>
</comment>
<dbReference type="InterPro" id="IPR013101">
    <property type="entry name" value="LRR_PRU1-like"/>
</dbReference>
<dbReference type="InterPro" id="IPR001611">
    <property type="entry name" value="Leu-rich_rpt"/>
</dbReference>
<evidence type="ECO:0000256" key="2">
    <source>
        <dbReference type="ARBA" id="ARBA00022737"/>
    </source>
</evidence>
<dbReference type="InterPro" id="IPR032675">
    <property type="entry name" value="LRR_dom_sf"/>
</dbReference>
<evidence type="ECO:0000256" key="3">
    <source>
        <dbReference type="SAM" id="MobiDB-lite"/>
    </source>
</evidence>
<reference evidence="5" key="1">
    <citation type="submission" date="2023-06" db="EMBL/GenBank/DDBJ databases">
        <title>Survivors Of The Sea: Transcriptome response of Skeletonema marinoi to long-term dormancy.</title>
        <authorList>
            <person name="Pinder M.I.M."/>
            <person name="Kourtchenko O."/>
            <person name="Robertson E.K."/>
            <person name="Larsson T."/>
            <person name="Maumus F."/>
            <person name="Osuna-Cruz C.M."/>
            <person name="Vancaester E."/>
            <person name="Stenow R."/>
            <person name="Vandepoele K."/>
            <person name="Ploug H."/>
            <person name="Bruchert V."/>
            <person name="Godhe A."/>
            <person name="Topel M."/>
        </authorList>
    </citation>
    <scope>NUCLEOTIDE SEQUENCE</scope>
    <source>
        <strain evidence="5">R05AC</strain>
    </source>
</reference>
<proteinExistence type="predicted"/>
<dbReference type="AlphaFoldDB" id="A0AAD8XU85"/>
<dbReference type="PANTHER" id="PTHR24111:SF0">
    <property type="entry name" value="LEUCINE-RICH REPEAT-CONTAINING PROTEIN"/>
    <property type="match status" value="1"/>
</dbReference>
<protein>
    <submittedName>
        <fullName evidence="5">Leucine-rich repeat protein</fullName>
    </submittedName>
</protein>
<keyword evidence="6" id="KW-1185">Reference proteome</keyword>
<dbReference type="PROSITE" id="PS51450">
    <property type="entry name" value="LRR"/>
    <property type="match status" value="1"/>
</dbReference>
<dbReference type="Pfam" id="PF12799">
    <property type="entry name" value="LRR_4"/>
    <property type="match status" value="1"/>
</dbReference>
<dbReference type="InterPro" id="IPR025875">
    <property type="entry name" value="Leu-rich_rpt_4"/>
</dbReference>
<organism evidence="5 6">
    <name type="scientific">Skeletonema marinoi</name>
    <dbReference type="NCBI Taxonomy" id="267567"/>
    <lineage>
        <taxon>Eukaryota</taxon>
        <taxon>Sar</taxon>
        <taxon>Stramenopiles</taxon>
        <taxon>Ochrophyta</taxon>
        <taxon>Bacillariophyta</taxon>
        <taxon>Coscinodiscophyceae</taxon>
        <taxon>Thalassiosirophycidae</taxon>
        <taxon>Thalassiosirales</taxon>
        <taxon>Skeletonemataceae</taxon>
        <taxon>Skeletonema</taxon>
        <taxon>Skeletonema marinoi-dohrnii complex</taxon>
    </lineage>
</organism>
<gene>
    <name evidence="5" type="ORF">QTG54_015262</name>
</gene>
<dbReference type="InterPro" id="IPR052201">
    <property type="entry name" value="LRR-containing_regulator"/>
</dbReference>
<feature type="region of interest" description="Disordered" evidence="3">
    <location>
        <begin position="327"/>
        <end position="346"/>
    </location>
</feature>
<accession>A0AAD8XU85</accession>
<dbReference type="PANTHER" id="PTHR24111">
    <property type="entry name" value="LEUCINE-RICH REPEAT-CONTAINING PROTEIN 34"/>
    <property type="match status" value="1"/>
</dbReference>
<keyword evidence="1" id="KW-0433">Leucine-rich repeat</keyword>
<evidence type="ECO:0000313" key="6">
    <source>
        <dbReference type="Proteomes" id="UP001224775"/>
    </source>
</evidence>
<name>A0AAD8XU85_9STRA</name>
<sequence length="346" mass="39262">MKPFFQWKLKFLPVMVAWFQRARAAGLEHLLGSKKLSSMYDFVRSMPMLVLGGHQGQEKTLRRSRKQSQCHSLTNLRLDDCNLGDEGFAVIATALRTYPHLSIRYGDGGASNLKTLDLDDNRIDDQGLQALAAAITNTKLEELYLSGNLITAVGLRSLSTYFQSERCCLETLYLYRVNFGDEGAVALADGLMGNKSLKCLDFHPDQAGITDVGWAAFSKLLCDPSDVNSTYLSNHNIRTIGDYSAPLDIRRYLDLNGHPHPAMNKILKSHPDLEMEPFFQWKLKFLPVMVAWFERAQGNESEQSIESRKLSSMYDFVRGMPMLVCHQGQEKTRRRSRKRRLDGETK</sequence>
<keyword evidence="2" id="KW-0677">Repeat</keyword>
<evidence type="ECO:0000256" key="1">
    <source>
        <dbReference type="ARBA" id="ARBA00022614"/>
    </source>
</evidence>
<feature type="chain" id="PRO_5042024033" evidence="4">
    <location>
        <begin position="25"/>
        <end position="346"/>
    </location>
</feature>
<keyword evidence="4" id="KW-0732">Signal</keyword>